<comment type="caution">
    <text evidence="1">The sequence shown here is derived from an EMBL/GenBank/DDBJ whole genome shotgun (WGS) entry which is preliminary data.</text>
</comment>
<dbReference type="Proteomes" id="UP001154922">
    <property type="component" value="Unassembled WGS sequence"/>
</dbReference>
<name>A0ABS8QPL4_9PSED</name>
<evidence type="ECO:0008006" key="3">
    <source>
        <dbReference type="Google" id="ProtNLM"/>
    </source>
</evidence>
<protein>
    <recommendedName>
        <fullName evidence="3">Dockerin domain-containing protein</fullName>
    </recommendedName>
</protein>
<gene>
    <name evidence="1" type="ORF">LRQ20_04520</name>
</gene>
<reference evidence="1 2" key="2">
    <citation type="journal article" date="2023" name="Plant Pathol.">
        <title>Dismantling and reorganizing Pseudomonas marginalis sensu#lato.</title>
        <authorList>
            <person name="Sawada H."/>
            <person name="Fujikawa T."/>
            <person name="Satou M."/>
        </authorList>
    </citation>
    <scope>NUCLEOTIDE SEQUENCE [LARGE SCALE GENOMIC DNA]</scope>
    <source>
        <strain evidence="1 2">MAFF 311096</strain>
    </source>
</reference>
<proteinExistence type="predicted"/>
<dbReference type="RefSeq" id="WP_231807808.1">
    <property type="nucleotide sequence ID" value="NZ_JAJOZG010000194.1"/>
</dbReference>
<evidence type="ECO:0000313" key="1">
    <source>
        <dbReference type="EMBL" id="MCD7037604.1"/>
    </source>
</evidence>
<dbReference type="EMBL" id="JAJOZI010000019">
    <property type="protein sequence ID" value="MCD7037604.1"/>
    <property type="molecule type" value="Genomic_DNA"/>
</dbReference>
<organism evidence="1 2">
    <name type="scientific">Pseudomonas petroselini</name>
    <dbReference type="NCBI Taxonomy" id="2899822"/>
    <lineage>
        <taxon>Bacteria</taxon>
        <taxon>Pseudomonadati</taxon>
        <taxon>Pseudomonadota</taxon>
        <taxon>Gammaproteobacteria</taxon>
        <taxon>Pseudomonadales</taxon>
        <taxon>Pseudomonadaceae</taxon>
        <taxon>Pseudomonas</taxon>
    </lineage>
</organism>
<accession>A0ABS8QPL4</accession>
<evidence type="ECO:0000313" key="2">
    <source>
        <dbReference type="Proteomes" id="UP001154922"/>
    </source>
</evidence>
<reference evidence="1 2" key="1">
    <citation type="journal article" date="2022" name="Int. J. Syst. Evol. Microbiol.">
        <title>Pseudomonas petroselini sp. nov., a pathogen causing bacterial rot of parsley in Japan.</title>
        <authorList>
            <person name="Sawada H."/>
            <person name="Fujikawa T."/>
            <person name="Osada S."/>
            <person name="Satou M."/>
        </authorList>
    </citation>
    <scope>NUCLEOTIDE SEQUENCE [LARGE SCALE GENOMIC DNA]</scope>
    <source>
        <strain evidence="1 2">MAFF 311096</strain>
    </source>
</reference>
<keyword evidence="2" id="KW-1185">Reference proteome</keyword>
<sequence length="180" mass="20236">MRYLKVTAQDRAGNGIADTIILHFYRHCSTGADELVHEAFAFDLNKDEVVDFQCAGDINFDGKSDIIDMYLLKAFANTFLKFNWFNTGENWQRTLVIAAIHDHKKGPPGGVQLSFLDRHSPVREPTLVYQAAGYDADANGVLETITQADVNRNGVADKADKQLIRSLCSSFLAFKWYERA</sequence>